<name>A0ABN0T0F9_9PSEU</name>
<gene>
    <name evidence="4" type="ORF">GCM10010492_02430</name>
</gene>
<feature type="signal peptide" evidence="1">
    <location>
        <begin position="1"/>
        <end position="26"/>
    </location>
</feature>
<dbReference type="SUPFAM" id="SSF51445">
    <property type="entry name" value="(Trans)glycosidases"/>
    <property type="match status" value="1"/>
</dbReference>
<dbReference type="PROSITE" id="PS50022">
    <property type="entry name" value="FA58C_3"/>
    <property type="match status" value="1"/>
</dbReference>
<dbReference type="EMBL" id="BAAABU010000001">
    <property type="protein sequence ID" value="GAA0208351.1"/>
    <property type="molecule type" value="Genomic_DNA"/>
</dbReference>
<evidence type="ECO:0000313" key="4">
    <source>
        <dbReference type="EMBL" id="GAA0208351.1"/>
    </source>
</evidence>
<proteinExistence type="predicted"/>
<dbReference type="SUPFAM" id="SSF49785">
    <property type="entry name" value="Galactose-binding domain-like"/>
    <property type="match status" value="1"/>
</dbReference>
<evidence type="ECO:0000256" key="1">
    <source>
        <dbReference type="SAM" id="SignalP"/>
    </source>
</evidence>
<dbReference type="PROSITE" id="PS51910">
    <property type="entry name" value="GH18_2"/>
    <property type="match status" value="1"/>
</dbReference>
<accession>A0ABN0T0F9</accession>
<reference evidence="4 5" key="1">
    <citation type="journal article" date="2019" name="Int. J. Syst. Evol. Microbiol.">
        <title>The Global Catalogue of Microorganisms (GCM) 10K type strain sequencing project: providing services to taxonomists for standard genome sequencing and annotation.</title>
        <authorList>
            <consortium name="The Broad Institute Genomics Platform"/>
            <consortium name="The Broad Institute Genome Sequencing Center for Infectious Disease"/>
            <person name="Wu L."/>
            <person name="Ma J."/>
        </authorList>
    </citation>
    <scope>NUCLEOTIDE SEQUENCE [LARGE SCALE GENOMIC DNA]</scope>
    <source>
        <strain evidence="4 5">JCM 3380</strain>
    </source>
</reference>
<dbReference type="Pfam" id="PF00754">
    <property type="entry name" value="F5_F8_type_C"/>
    <property type="match status" value="1"/>
</dbReference>
<keyword evidence="5" id="KW-1185">Reference proteome</keyword>
<dbReference type="InterPro" id="IPR001223">
    <property type="entry name" value="Glyco_hydro18_cat"/>
</dbReference>
<comment type="caution">
    <text evidence="4">The sequence shown here is derived from an EMBL/GenBank/DDBJ whole genome shotgun (WGS) entry which is preliminary data.</text>
</comment>
<dbReference type="Proteomes" id="UP001500416">
    <property type="component" value="Unassembled WGS sequence"/>
</dbReference>
<sequence>MKTTILRTATALALLASTLLTTPAQAQEAMSKRTVVYYQTQYLNGTYVSPKPLLDNNTGITDVLVAALHLNGDGTVHLNDHPPADPRYTQMWADLAAMQARGVNVSMMVGGAAPGTFTRLDTEFDTYYPRLRNVISTYKLDGVDLDVEENMSLTGIKRVIDALRADFGSDFIITLAPVAPALAGGGNLSGFDYDQLERDRGAQIDWYNAQFYCGWASLSNTTAYDNIIRRGLFPPNKVVASSLTHPSLCGGYVDVTTTLKSTIQSLVQKYPNFGGVAGWEYFTSNPGGTARPWEWAGLITSYQKGTTPPPANLALNKAATGSASCNSAEGPAKAVNGSVSGGNSDKFCSPASSRWLRVDLGSAQTVGSFTVRHAGAGGESTSYNTKAFTIQTSTDGTNWTTRVTVTANTASVTTHPISPASARYLRLNVTTPTQTGDPAARIYEFEAYA</sequence>
<dbReference type="InterPro" id="IPR008979">
    <property type="entry name" value="Galactose-bd-like_sf"/>
</dbReference>
<dbReference type="RefSeq" id="WP_343931655.1">
    <property type="nucleotide sequence ID" value="NZ_BAAABU010000001.1"/>
</dbReference>
<dbReference type="InterPro" id="IPR000421">
    <property type="entry name" value="FA58C"/>
</dbReference>
<dbReference type="Gene3D" id="3.20.20.80">
    <property type="entry name" value="Glycosidases"/>
    <property type="match status" value="1"/>
</dbReference>
<dbReference type="Gene3D" id="2.60.120.260">
    <property type="entry name" value="Galactose-binding domain-like"/>
    <property type="match status" value="1"/>
</dbReference>
<dbReference type="InterPro" id="IPR050542">
    <property type="entry name" value="Glycosyl_Hydrlase18_Chitinase"/>
</dbReference>
<dbReference type="PANTHER" id="PTHR45708:SF60">
    <property type="entry name" value="III CHITINASE, PUTATIVE (AFU_ORTHOLOGUE AFUA_5G03850)-RELATED"/>
    <property type="match status" value="1"/>
</dbReference>
<keyword evidence="1" id="KW-0732">Signal</keyword>
<evidence type="ECO:0000259" key="3">
    <source>
        <dbReference type="PROSITE" id="PS51910"/>
    </source>
</evidence>
<evidence type="ECO:0000259" key="2">
    <source>
        <dbReference type="PROSITE" id="PS50022"/>
    </source>
</evidence>
<dbReference type="PANTHER" id="PTHR45708">
    <property type="entry name" value="ENDOCHITINASE"/>
    <property type="match status" value="1"/>
</dbReference>
<evidence type="ECO:0000313" key="5">
    <source>
        <dbReference type="Proteomes" id="UP001500416"/>
    </source>
</evidence>
<dbReference type="InterPro" id="IPR017853">
    <property type="entry name" value="GH"/>
</dbReference>
<dbReference type="Pfam" id="PF00704">
    <property type="entry name" value="Glyco_hydro_18"/>
    <property type="match status" value="1"/>
</dbReference>
<organism evidence="4 5">
    <name type="scientific">Saccharothrix mutabilis subsp. mutabilis</name>
    <dbReference type="NCBI Taxonomy" id="66855"/>
    <lineage>
        <taxon>Bacteria</taxon>
        <taxon>Bacillati</taxon>
        <taxon>Actinomycetota</taxon>
        <taxon>Actinomycetes</taxon>
        <taxon>Pseudonocardiales</taxon>
        <taxon>Pseudonocardiaceae</taxon>
        <taxon>Saccharothrix</taxon>
    </lineage>
</organism>
<feature type="domain" description="F5/8 type C" evidence="2">
    <location>
        <begin position="306"/>
        <end position="449"/>
    </location>
</feature>
<feature type="chain" id="PRO_5045743587" evidence="1">
    <location>
        <begin position="27"/>
        <end position="449"/>
    </location>
</feature>
<protein>
    <submittedName>
        <fullName evidence="4">Uncharacterized protein</fullName>
    </submittedName>
</protein>
<feature type="domain" description="GH18" evidence="3">
    <location>
        <begin position="32"/>
        <end position="306"/>
    </location>
</feature>